<accession>X0UEQ6</accession>
<dbReference type="EMBL" id="BARS01013714">
    <property type="protein sequence ID" value="GAF98882.1"/>
    <property type="molecule type" value="Genomic_DNA"/>
</dbReference>
<dbReference type="GO" id="GO:0016887">
    <property type="term" value="F:ATP hydrolysis activity"/>
    <property type="evidence" value="ECO:0007669"/>
    <property type="project" value="TreeGrafter"/>
</dbReference>
<proteinExistence type="predicted"/>
<protein>
    <recommendedName>
        <fullName evidence="3">Bacterial type II secretion system protein E domain-containing protein</fullName>
    </recommendedName>
</protein>
<keyword evidence="1" id="KW-0547">Nucleotide-binding</keyword>
<dbReference type="Gene3D" id="3.40.50.300">
    <property type="entry name" value="P-loop containing nucleotide triphosphate hydrolases"/>
    <property type="match status" value="1"/>
</dbReference>
<organism evidence="4">
    <name type="scientific">marine sediment metagenome</name>
    <dbReference type="NCBI Taxonomy" id="412755"/>
    <lineage>
        <taxon>unclassified sequences</taxon>
        <taxon>metagenomes</taxon>
        <taxon>ecological metagenomes</taxon>
    </lineage>
</organism>
<name>X0UEQ6_9ZZZZ</name>
<dbReference type="GO" id="GO:0005886">
    <property type="term" value="C:plasma membrane"/>
    <property type="evidence" value="ECO:0007669"/>
    <property type="project" value="TreeGrafter"/>
</dbReference>
<dbReference type="PANTHER" id="PTHR30258">
    <property type="entry name" value="TYPE II SECRETION SYSTEM PROTEIN GSPE-RELATED"/>
    <property type="match status" value="1"/>
</dbReference>
<comment type="caution">
    <text evidence="4">The sequence shown here is derived from an EMBL/GenBank/DDBJ whole genome shotgun (WGS) entry which is preliminary data.</text>
</comment>
<reference evidence="4" key="1">
    <citation type="journal article" date="2014" name="Front. Microbiol.">
        <title>High frequency of phylogenetically diverse reductive dehalogenase-homologous genes in deep subseafloor sedimentary metagenomes.</title>
        <authorList>
            <person name="Kawai M."/>
            <person name="Futagami T."/>
            <person name="Toyoda A."/>
            <person name="Takaki Y."/>
            <person name="Nishi S."/>
            <person name="Hori S."/>
            <person name="Arai W."/>
            <person name="Tsubouchi T."/>
            <person name="Morono Y."/>
            <person name="Uchiyama I."/>
            <person name="Ito T."/>
            <person name="Fujiyama A."/>
            <person name="Inagaki F."/>
            <person name="Takami H."/>
        </authorList>
    </citation>
    <scope>NUCLEOTIDE SEQUENCE</scope>
    <source>
        <strain evidence="4">Expedition CK06-06</strain>
    </source>
</reference>
<dbReference type="AlphaFoldDB" id="X0UEQ6"/>
<dbReference type="GO" id="GO:0005524">
    <property type="term" value="F:ATP binding"/>
    <property type="evidence" value="ECO:0007669"/>
    <property type="project" value="UniProtKB-KW"/>
</dbReference>
<dbReference type="Gene3D" id="3.30.450.90">
    <property type="match status" value="1"/>
</dbReference>
<evidence type="ECO:0000313" key="4">
    <source>
        <dbReference type="EMBL" id="GAF98882.1"/>
    </source>
</evidence>
<dbReference type="SUPFAM" id="SSF52540">
    <property type="entry name" value="P-loop containing nucleoside triphosphate hydrolases"/>
    <property type="match status" value="1"/>
</dbReference>
<dbReference type="InterPro" id="IPR001482">
    <property type="entry name" value="T2SS/T4SS_dom"/>
</dbReference>
<feature type="domain" description="Bacterial type II secretion system protein E" evidence="3">
    <location>
        <begin position="2"/>
        <end position="128"/>
    </location>
</feature>
<gene>
    <name evidence="4" type="ORF">S01H1_23628</name>
</gene>
<evidence type="ECO:0000259" key="3">
    <source>
        <dbReference type="Pfam" id="PF00437"/>
    </source>
</evidence>
<dbReference type="InterPro" id="IPR027417">
    <property type="entry name" value="P-loop_NTPase"/>
</dbReference>
<feature type="non-terminal residue" evidence="4">
    <location>
        <position position="129"/>
    </location>
</feature>
<feature type="non-terminal residue" evidence="4">
    <location>
        <position position="1"/>
    </location>
</feature>
<dbReference type="Pfam" id="PF00437">
    <property type="entry name" value="T2SSE"/>
    <property type="match status" value="1"/>
</dbReference>
<sequence length="129" mass="14249">GLNIAEKRLPQDGRIKVKAKNMSADLRVSTLPTYYGEKAVIRVLRKETASLAIDDLGFTQRNVTILRNFSQRPQGMILIVGPTGSGKTSTLYACMQEITSDEVNIITVEDPVEYELPGINQVQINEKVG</sequence>
<evidence type="ECO:0000256" key="2">
    <source>
        <dbReference type="ARBA" id="ARBA00022840"/>
    </source>
</evidence>
<keyword evidence="2" id="KW-0067">ATP-binding</keyword>
<dbReference type="PANTHER" id="PTHR30258:SF3">
    <property type="entry name" value="SLL1921 PROTEIN"/>
    <property type="match status" value="1"/>
</dbReference>
<evidence type="ECO:0000256" key="1">
    <source>
        <dbReference type="ARBA" id="ARBA00022741"/>
    </source>
</evidence>